<evidence type="ECO:0000313" key="6">
    <source>
        <dbReference type="Proteomes" id="UP000289738"/>
    </source>
</evidence>
<dbReference type="Pfam" id="PF23065">
    <property type="entry name" value="PH_SMPa"/>
    <property type="match status" value="1"/>
</dbReference>
<dbReference type="AlphaFoldDB" id="A0A444YY89"/>
<dbReference type="PANTHER" id="PTHR13466">
    <property type="entry name" value="TEX2 PROTEIN-RELATED"/>
    <property type="match status" value="1"/>
</dbReference>
<comment type="subcellular location">
    <subcellularLocation>
        <location evidence="1">Endoplasmic reticulum membrane</location>
    </subcellularLocation>
</comment>
<keyword evidence="3" id="KW-0472">Membrane</keyword>
<dbReference type="NCBIfam" id="TIGR01640">
    <property type="entry name" value="F_box_assoc_1"/>
    <property type="match status" value="1"/>
</dbReference>
<evidence type="ECO:0000256" key="3">
    <source>
        <dbReference type="SAM" id="Phobius"/>
    </source>
</evidence>
<name>A0A444YY89_ARAHY</name>
<evidence type="ECO:0000256" key="2">
    <source>
        <dbReference type="SAM" id="MobiDB-lite"/>
    </source>
</evidence>
<feature type="transmembrane region" description="Helical" evidence="3">
    <location>
        <begin position="387"/>
        <end position="407"/>
    </location>
</feature>
<dbReference type="EMBL" id="SDMP01000015">
    <property type="protein sequence ID" value="RYR06866.1"/>
    <property type="molecule type" value="Genomic_DNA"/>
</dbReference>
<sequence length="817" mass="92769">MANHSNQIPNDLALRILAKLPVKSLKRFNCVRKSWLNLLENPYFKSMYYENLKSKTAHSSSLLLWRLFYQRDKNVRSENNVHLLSGERYENMVTLVLPTLVESYGPGEVLECVNGIICHYARGHEVIGLWNPKTDERKIIPPGITDDEPGYDRHVSVHGFGYDNVNDDYKVIQCVYYIYDPMELEEHALTIWQIYSLKCNCWKKLDLEMTKKKNVSKASIAYLNGVCHWWGSEFATNGLEEQVLVSFNLSTETFRTTSIVWLQENDDGPTRTLVVLNESVTLISSFAQNNSIEISILGEVGVKESWVKLFTFRFGPFPKYCAFRMGNKCDVISRINGDELASFDVITGKIVHNINIKTRRFVFPSIGVLKEGKENVFGFYLHSLPRFFFVGVVTVVVAEALGILWIIERLQRKIMKDKDKISAPISLDTKQYKVSKFWLEKSAKDHKRKREVLEVSPVKKHGKIKGESLILTEHDGSETTIWLKGCVVEAVSSSSLPSKKRAKRYPIKVENNKSVVYHGSKLLYIYLETSWEKEAWCKALRMASRDQSEKLKWSSQLYEECHRYLASLNIEYHPFIMRPSAGSSFDGLEKSSKPDGSSSRIPQFLSRITKKPTSFFCAKSSLKPSLVCGFYKINVGPSYKINLISGGAVVEIETRLEVGEPPNDKGTECSSNAGGAPSDLEDLSNGDGVNDSQEPKVDVNGNTDKHKNTVKSNTYDLSHVSKVSRSTSSSFYGSKWKSMLNSLAKHVSQVPLTLAIRIVYLKGIMRLQLNPPPSDNLWYGFTLMPDIDFNLESCVRDHKITNARIALFLLNRLKEAN</sequence>
<dbReference type="Proteomes" id="UP000289738">
    <property type="component" value="Chromosome B05"/>
</dbReference>
<dbReference type="GO" id="GO:0005789">
    <property type="term" value="C:endoplasmic reticulum membrane"/>
    <property type="evidence" value="ECO:0007669"/>
    <property type="project" value="UniProtKB-SubCell"/>
</dbReference>
<dbReference type="InterPro" id="IPR036047">
    <property type="entry name" value="F-box-like_dom_sf"/>
</dbReference>
<protein>
    <recommendedName>
        <fullName evidence="4">F-box domain-containing protein</fullName>
    </recommendedName>
</protein>
<gene>
    <name evidence="5" type="ORF">Ahy_B05g074185</name>
</gene>
<reference evidence="5 6" key="1">
    <citation type="submission" date="2019-01" db="EMBL/GenBank/DDBJ databases">
        <title>Sequencing of cultivated peanut Arachis hypogaea provides insights into genome evolution and oil improvement.</title>
        <authorList>
            <person name="Chen X."/>
        </authorList>
    </citation>
    <scope>NUCLEOTIDE SEQUENCE [LARGE SCALE GENOMIC DNA]</scope>
    <source>
        <strain evidence="6">cv. Fuhuasheng</strain>
        <tissue evidence="5">Leaves</tissue>
    </source>
</reference>
<dbReference type="InterPro" id="IPR001810">
    <property type="entry name" value="F-box_dom"/>
</dbReference>
<keyword evidence="3" id="KW-0812">Transmembrane</keyword>
<feature type="compositionally biased region" description="Basic and acidic residues" evidence="2">
    <location>
        <begin position="658"/>
        <end position="667"/>
    </location>
</feature>
<dbReference type="PROSITE" id="PS50181">
    <property type="entry name" value="FBOX"/>
    <property type="match status" value="1"/>
</dbReference>
<accession>A0A444YY89</accession>
<dbReference type="InterPro" id="IPR017451">
    <property type="entry name" value="F-box-assoc_interact_dom"/>
</dbReference>
<dbReference type="Pfam" id="PF07734">
    <property type="entry name" value="FBA_1"/>
    <property type="match status" value="1"/>
</dbReference>
<feature type="domain" description="F-box" evidence="4">
    <location>
        <begin position="2"/>
        <end position="52"/>
    </location>
</feature>
<dbReference type="InterPro" id="IPR057080">
    <property type="entry name" value="PH_SMPa"/>
</dbReference>
<keyword evidence="3" id="KW-1133">Transmembrane helix</keyword>
<evidence type="ECO:0000256" key="1">
    <source>
        <dbReference type="ARBA" id="ARBA00004586"/>
    </source>
</evidence>
<dbReference type="STRING" id="3818.A0A444YY89"/>
<dbReference type="SUPFAM" id="SSF81383">
    <property type="entry name" value="F-box domain"/>
    <property type="match status" value="1"/>
</dbReference>
<dbReference type="InterPro" id="IPR006527">
    <property type="entry name" value="F-box-assoc_dom_typ1"/>
</dbReference>
<evidence type="ECO:0000259" key="4">
    <source>
        <dbReference type="PROSITE" id="PS50181"/>
    </source>
</evidence>
<feature type="compositionally biased region" description="Basic and acidic residues" evidence="2">
    <location>
        <begin position="693"/>
        <end position="707"/>
    </location>
</feature>
<keyword evidence="6" id="KW-1185">Reference proteome</keyword>
<evidence type="ECO:0000313" key="5">
    <source>
        <dbReference type="EMBL" id="RYR06866.1"/>
    </source>
</evidence>
<comment type="caution">
    <text evidence="5">The sequence shown here is derived from an EMBL/GenBank/DDBJ whole genome shotgun (WGS) entry which is preliminary data.</text>
</comment>
<organism evidence="5 6">
    <name type="scientific">Arachis hypogaea</name>
    <name type="common">Peanut</name>
    <dbReference type="NCBI Taxonomy" id="3818"/>
    <lineage>
        <taxon>Eukaryota</taxon>
        <taxon>Viridiplantae</taxon>
        <taxon>Streptophyta</taxon>
        <taxon>Embryophyta</taxon>
        <taxon>Tracheophyta</taxon>
        <taxon>Spermatophyta</taxon>
        <taxon>Magnoliopsida</taxon>
        <taxon>eudicotyledons</taxon>
        <taxon>Gunneridae</taxon>
        <taxon>Pentapetalae</taxon>
        <taxon>rosids</taxon>
        <taxon>fabids</taxon>
        <taxon>Fabales</taxon>
        <taxon>Fabaceae</taxon>
        <taxon>Papilionoideae</taxon>
        <taxon>50 kb inversion clade</taxon>
        <taxon>dalbergioids sensu lato</taxon>
        <taxon>Dalbergieae</taxon>
        <taxon>Pterocarpus clade</taxon>
        <taxon>Arachis</taxon>
    </lineage>
</organism>
<feature type="region of interest" description="Disordered" evidence="2">
    <location>
        <begin position="658"/>
        <end position="710"/>
    </location>
</feature>
<dbReference type="GO" id="GO:0008289">
    <property type="term" value="F:lipid binding"/>
    <property type="evidence" value="ECO:0007669"/>
    <property type="project" value="TreeGrafter"/>
</dbReference>
<dbReference type="PANTHER" id="PTHR13466:SF0">
    <property type="entry name" value="SMP-LTD DOMAIN-CONTAINING PROTEIN"/>
    <property type="match status" value="1"/>
</dbReference>
<proteinExistence type="predicted"/>